<reference evidence="6" key="1">
    <citation type="submission" date="2021-02" db="EMBL/GenBank/DDBJ databases">
        <title>Comparative genomics reveals that relaxation of natural selection precedes convergent phenotypic evolution of cavefish.</title>
        <authorList>
            <person name="Peng Z."/>
        </authorList>
    </citation>
    <scope>NUCLEOTIDE SEQUENCE</scope>
    <source>
        <tissue evidence="6">Muscle</tissue>
    </source>
</reference>
<comment type="similarity">
    <text evidence="1">Belongs to the beta type-B retroviral polymerase family. HERV class-II K(HML-2) pol subfamily.</text>
</comment>
<dbReference type="Gene3D" id="2.40.70.10">
    <property type="entry name" value="Acid Proteases"/>
    <property type="match status" value="1"/>
</dbReference>
<accession>A0A9W8CBD1</accession>
<dbReference type="Gene3D" id="3.10.10.10">
    <property type="entry name" value="HIV Type 1 Reverse Transcriptase, subunit A, domain 1"/>
    <property type="match status" value="1"/>
</dbReference>
<evidence type="ECO:0000256" key="3">
    <source>
        <dbReference type="PROSITE-ProRule" id="PRU00047"/>
    </source>
</evidence>
<dbReference type="GO" id="GO:0003676">
    <property type="term" value="F:nucleic acid binding"/>
    <property type="evidence" value="ECO:0007669"/>
    <property type="project" value="InterPro"/>
</dbReference>
<evidence type="ECO:0000256" key="4">
    <source>
        <dbReference type="SAM" id="MobiDB-lite"/>
    </source>
</evidence>
<dbReference type="CDD" id="cd01647">
    <property type="entry name" value="RT_LTR"/>
    <property type="match status" value="1"/>
</dbReference>
<dbReference type="AlphaFoldDB" id="A0A9W8CBD1"/>
<dbReference type="GO" id="GO:0008270">
    <property type="term" value="F:zinc ion binding"/>
    <property type="evidence" value="ECO:0007669"/>
    <property type="project" value="UniProtKB-KW"/>
</dbReference>
<dbReference type="InterPro" id="IPR001969">
    <property type="entry name" value="Aspartic_peptidase_AS"/>
</dbReference>
<proteinExistence type="inferred from homology"/>
<dbReference type="GO" id="GO:0004190">
    <property type="term" value="F:aspartic-type endopeptidase activity"/>
    <property type="evidence" value="ECO:0007669"/>
    <property type="project" value="InterPro"/>
</dbReference>
<protein>
    <recommendedName>
        <fullName evidence="2">ribonuclease H</fullName>
        <ecNumber evidence="2">3.1.26.4</ecNumber>
    </recommendedName>
</protein>
<evidence type="ECO:0000259" key="5">
    <source>
        <dbReference type="PROSITE" id="PS50158"/>
    </source>
</evidence>
<dbReference type="PANTHER" id="PTHR23095:SF51">
    <property type="entry name" value="PARANEOPLASTIC ANTIGEN MA1 HOMOLOG-RELATED"/>
    <property type="match status" value="1"/>
</dbReference>
<feature type="domain" description="CCHC-type" evidence="5">
    <location>
        <begin position="441"/>
        <end position="456"/>
    </location>
</feature>
<sequence>MADRSVIVAELKGWCRGEGLDEGHTLMVMVPEDADVAEIEDALQSVKSLGRVRNRIMALCECRERLTLETAPQKILPSRGGEAWPVVVIGENPNTADEFTHKLLSLLQAEGKTVEDLRGFLPSSDSANSSGSVLQMVSSLLKTSKPSNDSVGYHRIRLFSGVLPTPCGEESFDNWLKQAQLMLEESECADKEKRRRLMESLKGPALEIIKSARVTYPDVSSAKCLEALENAFGTAESGEDLYFSFRMMRQQPTERLSEFLRRLEQLLIRVVQRGGISADHMDKARLEQVLRGATASDLMLVNLRLRERRENPPTFLQLLKEVRSEEEYEISRKTLNPSVQCVQARQEVETRQAEIQSLKSEVRELKSMVASVVKEPISTVQECAEQKQTPFDTELVALKKQVKRLQQKNSNKEAKSDVASSKVEVSSRPPHSQISPEEQFCYRCGENGHFAAKCPNPENQGKVIRRLIQSLKVAKTQQQTGDRPKAHANCSVKKNVVKSGNSAVIPEGLVGPPSLIPLRVNGHPCKALLDSGSQVTIIFEQWYQKYLSDVPVQPVSGLALWGLSESDVSYPYRGYVVIDLEYPEVVTGSNQIVTVLALICPSAKTTDESPIILGTNASHVRRLVQQCQEKGVNLARTLGIKAVDLKGKEATGDGVPLGKTEEQDVGCVIWKGPDLLTLAPNSEIAVECKLELKQKVDKEILMVDFSFESPLPDGIFIQPMVIPGHVVNCESFCVLLANESMKQTTVQKGTVVGHVYLADSVCTLSPSEKAEFDPNLIDFGDSSVPEEWKDRLRQGLAKRAQVFSMNEWDVGLAKGVEHHINLSDSRPFRERSRRLAPADIEDVRNHLQEMLKAGIIKESKSPYASPIVIIRKKNGSIRMCIDYRLLNSRTVPDQYTTPCIEDALNALSGSKWFSVLDLRSGYYQIAIAEEDREKLLSFVQLGFSSLKECLRE</sequence>
<dbReference type="Pfam" id="PF14893">
    <property type="entry name" value="PNMA"/>
    <property type="match status" value="1"/>
</dbReference>
<evidence type="ECO:0000256" key="2">
    <source>
        <dbReference type="ARBA" id="ARBA00012180"/>
    </source>
</evidence>
<dbReference type="Proteomes" id="UP001059041">
    <property type="component" value="Linkage Group LG2"/>
</dbReference>
<name>A0A9W8CBD1_TRIRA</name>
<dbReference type="EC" id="3.1.26.4" evidence="2"/>
<dbReference type="PANTHER" id="PTHR23095">
    <property type="entry name" value="PARANEOPLASTIC ANTIGEN"/>
    <property type="match status" value="1"/>
</dbReference>
<keyword evidence="3" id="KW-0479">Metal-binding</keyword>
<dbReference type="Gene3D" id="3.30.70.270">
    <property type="match status" value="1"/>
</dbReference>
<dbReference type="InterPro" id="IPR043502">
    <property type="entry name" value="DNA/RNA_pol_sf"/>
</dbReference>
<dbReference type="CDD" id="cd00303">
    <property type="entry name" value="retropepsin_like"/>
    <property type="match status" value="1"/>
</dbReference>
<dbReference type="InterPro" id="IPR048270">
    <property type="entry name" value="PNMA_C"/>
</dbReference>
<dbReference type="SUPFAM" id="SSF50630">
    <property type="entry name" value="Acid proteases"/>
    <property type="match status" value="1"/>
</dbReference>
<dbReference type="Gene3D" id="4.10.60.10">
    <property type="entry name" value="Zinc finger, CCHC-type"/>
    <property type="match status" value="1"/>
</dbReference>
<dbReference type="InterPro" id="IPR036875">
    <property type="entry name" value="Znf_CCHC_sf"/>
</dbReference>
<dbReference type="PROSITE" id="PS50158">
    <property type="entry name" value="ZF_CCHC"/>
    <property type="match status" value="1"/>
</dbReference>
<dbReference type="InterPro" id="IPR001878">
    <property type="entry name" value="Znf_CCHC"/>
</dbReference>
<keyword evidence="3" id="KW-0862">Zinc</keyword>
<dbReference type="SUPFAM" id="SSF57756">
    <property type="entry name" value="Retrovirus zinc finger-like domains"/>
    <property type="match status" value="1"/>
</dbReference>
<comment type="caution">
    <text evidence="6">The sequence shown here is derived from an EMBL/GenBank/DDBJ whole genome shotgun (WGS) entry which is preliminary data.</text>
</comment>
<evidence type="ECO:0000313" key="6">
    <source>
        <dbReference type="EMBL" id="KAI7813567.1"/>
    </source>
</evidence>
<keyword evidence="7" id="KW-1185">Reference proteome</keyword>
<dbReference type="SMART" id="SM00343">
    <property type="entry name" value="ZnF_C2HC"/>
    <property type="match status" value="1"/>
</dbReference>
<dbReference type="Pfam" id="PF00098">
    <property type="entry name" value="zf-CCHC"/>
    <property type="match status" value="1"/>
</dbReference>
<dbReference type="EMBL" id="JAFHDT010000002">
    <property type="protein sequence ID" value="KAI7813567.1"/>
    <property type="molecule type" value="Genomic_DNA"/>
</dbReference>
<dbReference type="Pfam" id="PF00078">
    <property type="entry name" value="RVT_1"/>
    <property type="match status" value="1"/>
</dbReference>
<gene>
    <name evidence="6" type="ORF">IRJ41_020632</name>
</gene>
<feature type="region of interest" description="Disordered" evidence="4">
    <location>
        <begin position="406"/>
        <end position="435"/>
    </location>
</feature>
<dbReference type="InterPro" id="IPR026523">
    <property type="entry name" value="PNMA"/>
</dbReference>
<dbReference type="SUPFAM" id="SSF56672">
    <property type="entry name" value="DNA/RNA polymerases"/>
    <property type="match status" value="1"/>
</dbReference>
<dbReference type="PROSITE" id="PS00141">
    <property type="entry name" value="ASP_PROTEASE"/>
    <property type="match status" value="1"/>
</dbReference>
<organism evidence="6 7">
    <name type="scientific">Triplophysa rosa</name>
    <name type="common">Cave loach</name>
    <dbReference type="NCBI Taxonomy" id="992332"/>
    <lineage>
        <taxon>Eukaryota</taxon>
        <taxon>Metazoa</taxon>
        <taxon>Chordata</taxon>
        <taxon>Craniata</taxon>
        <taxon>Vertebrata</taxon>
        <taxon>Euteleostomi</taxon>
        <taxon>Actinopterygii</taxon>
        <taxon>Neopterygii</taxon>
        <taxon>Teleostei</taxon>
        <taxon>Ostariophysi</taxon>
        <taxon>Cypriniformes</taxon>
        <taxon>Nemacheilidae</taxon>
        <taxon>Triplophysa</taxon>
    </lineage>
</organism>
<keyword evidence="3" id="KW-0863">Zinc-finger</keyword>
<dbReference type="InterPro" id="IPR000477">
    <property type="entry name" value="RT_dom"/>
</dbReference>
<dbReference type="GO" id="GO:0004523">
    <property type="term" value="F:RNA-DNA hybrid ribonuclease activity"/>
    <property type="evidence" value="ECO:0007669"/>
    <property type="project" value="UniProtKB-EC"/>
</dbReference>
<evidence type="ECO:0000313" key="7">
    <source>
        <dbReference type="Proteomes" id="UP001059041"/>
    </source>
</evidence>
<evidence type="ECO:0000256" key="1">
    <source>
        <dbReference type="ARBA" id="ARBA00010879"/>
    </source>
</evidence>
<dbReference type="InterPro" id="IPR021109">
    <property type="entry name" value="Peptidase_aspartic_dom_sf"/>
</dbReference>
<dbReference type="InterPro" id="IPR043128">
    <property type="entry name" value="Rev_trsase/Diguanyl_cyclase"/>
</dbReference>
<dbReference type="GO" id="GO:0006508">
    <property type="term" value="P:proteolysis"/>
    <property type="evidence" value="ECO:0007669"/>
    <property type="project" value="InterPro"/>
</dbReference>